<dbReference type="InterPro" id="IPR002763">
    <property type="entry name" value="DUF72"/>
</dbReference>
<dbReference type="PANTHER" id="PTHR30348:SF13">
    <property type="entry name" value="UPF0759 PROTEIN YUNF"/>
    <property type="match status" value="1"/>
</dbReference>
<protein>
    <submittedName>
        <fullName evidence="1">Uncharacterized protein YecE (DUF72 family)</fullName>
    </submittedName>
</protein>
<name>A0A2V3WQM5_9BACI</name>
<dbReference type="AlphaFoldDB" id="A0A2V3WQM5"/>
<dbReference type="InterPro" id="IPR036520">
    <property type="entry name" value="UPF0759_sf"/>
</dbReference>
<dbReference type="OrthoDB" id="9780310at2"/>
<dbReference type="Pfam" id="PF01904">
    <property type="entry name" value="DUF72"/>
    <property type="match status" value="1"/>
</dbReference>
<evidence type="ECO:0000313" key="2">
    <source>
        <dbReference type="Proteomes" id="UP000247922"/>
    </source>
</evidence>
<accession>A0A2V3WQM5</accession>
<sequence>MIHIGLTGWGDHHKLYASGVKPQDKLATYAAHFICVEVDASFYAIQPEKNTLKWVNETPTDFKFIVKAYQGMTGHARGDDHYQSKSEMFETFKVSLKPFIDAGKLAMVLFQFPPWFDVSKDHLLYLRYVKQKMGNLPVAIEFRNQSWYKKAHREETIEYLKKLTFYHSIADEPQVGDGSVPFVPISTHKDKVLIRLHGRNRAGWTRPEDKETNWREVRYLYRYNKIELEEIKKTILALEKVTKEVYVIFNNNSGTDASDNGKMLKQMLDIDEEGLAARQLSLF</sequence>
<evidence type="ECO:0000313" key="1">
    <source>
        <dbReference type="EMBL" id="PXW90999.1"/>
    </source>
</evidence>
<keyword evidence="2" id="KW-1185">Reference proteome</keyword>
<dbReference type="Gene3D" id="3.20.20.410">
    <property type="entry name" value="Protein of unknown function UPF0759"/>
    <property type="match status" value="1"/>
</dbReference>
<proteinExistence type="predicted"/>
<comment type="caution">
    <text evidence="1">The sequence shown here is derived from an EMBL/GenBank/DDBJ whole genome shotgun (WGS) entry which is preliminary data.</text>
</comment>
<dbReference type="RefSeq" id="WP_110251337.1">
    <property type="nucleotide sequence ID" value="NZ_QJJR01000006.1"/>
</dbReference>
<dbReference type="SUPFAM" id="SSF117396">
    <property type="entry name" value="TM1631-like"/>
    <property type="match status" value="1"/>
</dbReference>
<gene>
    <name evidence="1" type="ORF">DES38_10633</name>
</gene>
<dbReference type="Proteomes" id="UP000247922">
    <property type="component" value="Unassembled WGS sequence"/>
</dbReference>
<reference evidence="1 2" key="1">
    <citation type="submission" date="2018-05" db="EMBL/GenBank/DDBJ databases">
        <title>Genomic Encyclopedia of Type Strains, Phase IV (KMG-IV): sequencing the most valuable type-strain genomes for metagenomic binning, comparative biology and taxonomic classification.</title>
        <authorList>
            <person name="Goeker M."/>
        </authorList>
    </citation>
    <scope>NUCLEOTIDE SEQUENCE [LARGE SCALE GENOMIC DNA]</scope>
    <source>
        <strain evidence="1 2">DSM 22440</strain>
    </source>
</reference>
<dbReference type="PANTHER" id="PTHR30348">
    <property type="entry name" value="UNCHARACTERIZED PROTEIN YECE"/>
    <property type="match status" value="1"/>
</dbReference>
<organism evidence="1 2">
    <name type="scientific">Streptohalobacillus salinus</name>
    <dbReference type="NCBI Taxonomy" id="621096"/>
    <lineage>
        <taxon>Bacteria</taxon>
        <taxon>Bacillati</taxon>
        <taxon>Bacillota</taxon>
        <taxon>Bacilli</taxon>
        <taxon>Bacillales</taxon>
        <taxon>Bacillaceae</taxon>
        <taxon>Streptohalobacillus</taxon>
    </lineage>
</organism>
<dbReference type="EMBL" id="QJJR01000006">
    <property type="protein sequence ID" value="PXW90999.1"/>
    <property type="molecule type" value="Genomic_DNA"/>
</dbReference>